<dbReference type="InterPro" id="IPR036513">
    <property type="entry name" value="STAS_dom_sf"/>
</dbReference>
<protein>
    <submittedName>
        <fullName evidence="3">RsbT co-antagonist protein RsbR</fullName>
    </submittedName>
</protein>
<dbReference type="RefSeq" id="WP_089295893.1">
    <property type="nucleotide sequence ID" value="NZ_BOMU01000132.1"/>
</dbReference>
<proteinExistence type="predicted"/>
<accession>A0A239C7V9</accession>
<dbReference type="Pfam" id="PF01740">
    <property type="entry name" value="STAS"/>
    <property type="match status" value="1"/>
</dbReference>
<name>A0A239C7V9_9ACTN</name>
<dbReference type="OrthoDB" id="9800154at2"/>
<dbReference type="Pfam" id="PF14361">
    <property type="entry name" value="RsbRD_N"/>
    <property type="match status" value="1"/>
</dbReference>
<reference evidence="3 4" key="1">
    <citation type="submission" date="2017-06" db="EMBL/GenBank/DDBJ databases">
        <authorList>
            <person name="Kim H.J."/>
            <person name="Triplett B.A."/>
        </authorList>
    </citation>
    <scope>NUCLEOTIDE SEQUENCE [LARGE SCALE GENOMIC DNA]</scope>
    <source>
        <strain evidence="3 4">DSM 43151</strain>
    </source>
</reference>
<gene>
    <name evidence="3" type="ORF">SAMN06264365_11135</name>
</gene>
<dbReference type="SUPFAM" id="SSF52091">
    <property type="entry name" value="SpoIIaa-like"/>
    <property type="match status" value="1"/>
</dbReference>
<sequence>MALSPEESGRLADLLKEHADGLVGRWAELVGVTLQGRMTRPELERQTRELQRGFQQAFAAGARDLADEEAAELRAQLGELSATRARQGFSANETAVSVFAFKQVLLGILGDAADVQTLRDYVAFTAFVDQAALLTFDTFVRVREALIADQAEQLLELSTPVVKLWEGVVAVPLVGTLDSARAQVVMERLLQTLVDTGSPYAIIDITGVPAVDTQVAQHILKTVVAARLMGADCVISGIRPQIAQTIVALGIEFGDIATKASLADALRYVLGKNSYKVVVAKRTER</sequence>
<evidence type="ECO:0000256" key="1">
    <source>
        <dbReference type="ARBA" id="ARBA00022553"/>
    </source>
</evidence>
<dbReference type="EMBL" id="FZNR01000011">
    <property type="protein sequence ID" value="SNS16307.1"/>
    <property type="molecule type" value="Genomic_DNA"/>
</dbReference>
<dbReference type="InterPro" id="IPR025751">
    <property type="entry name" value="RsbRD_N_dom"/>
</dbReference>
<dbReference type="Proteomes" id="UP000198415">
    <property type="component" value="Unassembled WGS sequence"/>
</dbReference>
<dbReference type="PANTHER" id="PTHR33745:SF3">
    <property type="entry name" value="RSBT CO-ANTAGONIST PROTEIN RSBRC"/>
    <property type="match status" value="1"/>
</dbReference>
<organism evidence="3 4">
    <name type="scientific">Actinoplanes regularis</name>
    <dbReference type="NCBI Taxonomy" id="52697"/>
    <lineage>
        <taxon>Bacteria</taxon>
        <taxon>Bacillati</taxon>
        <taxon>Actinomycetota</taxon>
        <taxon>Actinomycetes</taxon>
        <taxon>Micromonosporales</taxon>
        <taxon>Micromonosporaceae</taxon>
        <taxon>Actinoplanes</taxon>
    </lineage>
</organism>
<evidence type="ECO:0000313" key="4">
    <source>
        <dbReference type="Proteomes" id="UP000198415"/>
    </source>
</evidence>
<dbReference type="PROSITE" id="PS50801">
    <property type="entry name" value="STAS"/>
    <property type="match status" value="1"/>
</dbReference>
<evidence type="ECO:0000259" key="2">
    <source>
        <dbReference type="PROSITE" id="PS50801"/>
    </source>
</evidence>
<feature type="domain" description="STAS" evidence="2">
    <location>
        <begin position="158"/>
        <end position="269"/>
    </location>
</feature>
<dbReference type="Gene3D" id="3.30.750.24">
    <property type="entry name" value="STAS domain"/>
    <property type="match status" value="1"/>
</dbReference>
<dbReference type="AlphaFoldDB" id="A0A239C7V9"/>
<keyword evidence="4" id="KW-1185">Reference proteome</keyword>
<dbReference type="InterPro" id="IPR002645">
    <property type="entry name" value="STAS_dom"/>
</dbReference>
<dbReference type="InterPro" id="IPR051932">
    <property type="entry name" value="Bact_StressResp_Reg"/>
</dbReference>
<dbReference type="CDD" id="cd07041">
    <property type="entry name" value="STAS_RsbR_RsbS_like"/>
    <property type="match status" value="1"/>
</dbReference>
<evidence type="ECO:0000313" key="3">
    <source>
        <dbReference type="EMBL" id="SNS16307.1"/>
    </source>
</evidence>
<dbReference type="PANTHER" id="PTHR33745">
    <property type="entry name" value="RSBT ANTAGONIST PROTEIN RSBS-RELATED"/>
    <property type="match status" value="1"/>
</dbReference>
<keyword evidence="1" id="KW-0597">Phosphoprotein</keyword>